<feature type="non-terminal residue" evidence="1">
    <location>
        <position position="1"/>
    </location>
</feature>
<dbReference type="Proteomes" id="UP000789920">
    <property type="component" value="Unassembled WGS sequence"/>
</dbReference>
<name>A0ACA9RQR1_9GLOM</name>
<proteinExistence type="predicted"/>
<accession>A0ACA9RQR1</accession>
<comment type="caution">
    <text evidence="1">The sequence shown here is derived from an EMBL/GenBank/DDBJ whole genome shotgun (WGS) entry which is preliminary data.</text>
</comment>
<sequence>FQTIYSLSDKKWKSIRNYYQINGIKPIVHALLGRRSHNALSFATILNVLTFIVNYANCHGLPSP</sequence>
<gene>
    <name evidence="1" type="ORF">RPERSI_LOCUS21835</name>
</gene>
<organism evidence="1 2">
    <name type="scientific">Racocetra persica</name>
    <dbReference type="NCBI Taxonomy" id="160502"/>
    <lineage>
        <taxon>Eukaryota</taxon>
        <taxon>Fungi</taxon>
        <taxon>Fungi incertae sedis</taxon>
        <taxon>Mucoromycota</taxon>
        <taxon>Glomeromycotina</taxon>
        <taxon>Glomeromycetes</taxon>
        <taxon>Diversisporales</taxon>
        <taxon>Gigasporaceae</taxon>
        <taxon>Racocetra</taxon>
    </lineage>
</organism>
<reference evidence="1" key="1">
    <citation type="submission" date="2021-06" db="EMBL/GenBank/DDBJ databases">
        <authorList>
            <person name="Kallberg Y."/>
            <person name="Tangrot J."/>
            <person name="Rosling A."/>
        </authorList>
    </citation>
    <scope>NUCLEOTIDE SEQUENCE</scope>
    <source>
        <strain evidence="1">MA461A</strain>
    </source>
</reference>
<evidence type="ECO:0000313" key="2">
    <source>
        <dbReference type="Proteomes" id="UP000789920"/>
    </source>
</evidence>
<evidence type="ECO:0000313" key="1">
    <source>
        <dbReference type="EMBL" id="CAG8804996.1"/>
    </source>
</evidence>
<keyword evidence="2" id="KW-1185">Reference proteome</keyword>
<feature type="non-terminal residue" evidence="1">
    <location>
        <position position="64"/>
    </location>
</feature>
<protein>
    <submittedName>
        <fullName evidence="1">33486_t:CDS:1</fullName>
    </submittedName>
</protein>
<dbReference type="EMBL" id="CAJVQC010064926">
    <property type="protein sequence ID" value="CAG8804996.1"/>
    <property type="molecule type" value="Genomic_DNA"/>
</dbReference>